<dbReference type="EMBL" id="AAAB01008986">
    <property type="protein sequence ID" value="EAL38750.2"/>
    <property type="molecule type" value="Genomic_DNA"/>
</dbReference>
<feature type="non-terminal residue" evidence="2">
    <location>
        <position position="1"/>
    </location>
</feature>
<accession>Q5TN12</accession>
<sequence length="83" mass="9054">KFLKNRTQSTESGSFESRSQGCIKPNQTSCECTSVKGTAHSNCTLRGQSKVKQAASLAITYITHATAHAKKRKLLVCRPLRAC</sequence>
<gene>
    <name evidence="2" type="ORF">AgaP_AGAP012128</name>
</gene>
<dbReference type="AlphaFoldDB" id="Q5TN12"/>
<evidence type="ECO:0000256" key="1">
    <source>
        <dbReference type="SAM" id="MobiDB-lite"/>
    </source>
</evidence>
<reference evidence="2" key="5">
    <citation type="submission" date="2011-05" db="EMBL/GenBank/DDBJ databases">
        <authorList>
            <consortium name="VectorBase"/>
        </authorList>
    </citation>
    <scope>NUCLEOTIDE SEQUENCE</scope>
    <source>
        <strain evidence="2">PEST</strain>
    </source>
</reference>
<proteinExistence type="predicted"/>
<evidence type="ECO:0000313" key="2">
    <source>
        <dbReference type="EMBL" id="EAL38750.2"/>
    </source>
</evidence>
<feature type="region of interest" description="Disordered" evidence="1">
    <location>
        <begin position="1"/>
        <end position="23"/>
    </location>
</feature>
<dbReference type="HOGENOM" id="CLU_2549410_0_0_1"/>
<reference evidence="2" key="1">
    <citation type="journal article" date="2002" name="Science">
        <title>The genome sequence of the malaria mosquito Anopheles gambiae.</title>
        <authorList>
            <person name="Holt R.A."/>
            <person name="Subramanian G.M."/>
            <person name="Halpern A."/>
            <person name="Sutton G.G."/>
            <person name="Charlab R."/>
            <person name="Nusskern D.R."/>
            <person name="Wincker P."/>
            <person name="Clark A.G."/>
            <person name="Ribeiro J.M."/>
            <person name="Wides R."/>
            <person name="Salzberg S.L."/>
            <person name="Loftus B."/>
            <person name="Yandell M."/>
            <person name="Majoros W.H."/>
            <person name="Rusch D.B."/>
            <person name="Lai Z."/>
            <person name="Kraft C.L."/>
            <person name="Abril J.F."/>
            <person name="Anthouard V."/>
            <person name="Arensburger P."/>
            <person name="Atkinson P.W."/>
            <person name="Baden H."/>
            <person name="de Berardinis V."/>
            <person name="Baldwin D."/>
            <person name="Benes V."/>
            <person name="Biedler J."/>
            <person name="Blass C."/>
            <person name="Bolanos R."/>
            <person name="Boscus D."/>
            <person name="Barnstead M."/>
            <person name="Cai S."/>
            <person name="Center A."/>
            <person name="Chaturverdi K."/>
            <person name="Christophides G.K."/>
            <person name="Chrystal M.A."/>
            <person name="Clamp M."/>
            <person name="Cravchik A."/>
            <person name="Curwen V."/>
            <person name="Dana A."/>
            <person name="Delcher A."/>
            <person name="Dew I."/>
            <person name="Evans C.A."/>
            <person name="Flanigan M."/>
            <person name="Grundschober-Freimoser A."/>
            <person name="Friedli L."/>
            <person name="Gu Z."/>
            <person name="Guan P."/>
            <person name="Guigo R."/>
            <person name="Hillenmeyer M.E."/>
            <person name="Hladun S.L."/>
            <person name="Hogan J.R."/>
            <person name="Hong Y.S."/>
            <person name="Hoover J."/>
            <person name="Jaillon O."/>
            <person name="Ke Z."/>
            <person name="Kodira C."/>
            <person name="Kokoza E."/>
            <person name="Koutsos A."/>
            <person name="Letunic I."/>
            <person name="Levitsky A."/>
            <person name="Liang Y."/>
            <person name="Lin J.J."/>
            <person name="Lobo N.F."/>
            <person name="Lopez J.R."/>
            <person name="Malek J.A."/>
            <person name="McIntosh T.C."/>
            <person name="Meister S."/>
            <person name="Miller J."/>
            <person name="Mobarry C."/>
            <person name="Mongin E."/>
            <person name="Murphy S.D."/>
            <person name="O'Brochta D.A."/>
            <person name="Pfannkoch C."/>
            <person name="Qi R."/>
            <person name="Regier M.A."/>
            <person name="Remington K."/>
            <person name="Shao H."/>
            <person name="Sharakhova M.V."/>
            <person name="Sitter C.D."/>
            <person name="Shetty J."/>
            <person name="Smith T.J."/>
            <person name="Strong R."/>
            <person name="Sun J."/>
            <person name="Thomasova D."/>
            <person name="Ton L.Q."/>
            <person name="Topalis P."/>
            <person name="Tu Z."/>
            <person name="Unger M.F."/>
            <person name="Walenz B."/>
            <person name="Wang A."/>
            <person name="Wang J."/>
            <person name="Wang M."/>
            <person name="Wang X."/>
            <person name="Woodford K.J."/>
            <person name="Wortman J.R."/>
            <person name="Wu M."/>
            <person name="Yao A."/>
            <person name="Zdobnov E.M."/>
            <person name="Zhang H."/>
            <person name="Zhao Q."/>
            <person name="Zhao S."/>
            <person name="Zhu S.C."/>
            <person name="Zhimulev I."/>
            <person name="Coluzzi M."/>
            <person name="della Torre A."/>
            <person name="Roth C.W."/>
            <person name="Louis C."/>
            <person name="Kalush F."/>
            <person name="Mural R.J."/>
            <person name="Myers E.W."/>
            <person name="Adams M.D."/>
            <person name="Smith H.O."/>
            <person name="Broder S."/>
            <person name="Gardner M.J."/>
            <person name="Fraser C.M."/>
            <person name="Birney E."/>
            <person name="Bork P."/>
            <person name="Brey P.T."/>
            <person name="Venter J.C."/>
            <person name="Weissenbach J."/>
            <person name="Kafatos F.C."/>
            <person name="Collins F.H."/>
            <person name="Hoffman S.L."/>
        </authorList>
    </citation>
    <scope>NUCLEOTIDE SEQUENCE [LARGE SCALE GENOMIC DNA]</scope>
    <source>
        <strain evidence="2">PEST</strain>
    </source>
</reference>
<protein>
    <submittedName>
        <fullName evidence="2">AGAP012128-PA</fullName>
    </submittedName>
</protein>
<dbReference type="PaxDb" id="7165-AGAP012128-PA"/>
<name>Q5TN12_ANOGA</name>
<comment type="caution">
    <text evidence="2">The sequence shown here is derived from an EMBL/GenBank/DDBJ whole genome shotgun (WGS) entry which is preliminary data.</text>
</comment>
<organism evidence="2">
    <name type="scientific">Anopheles gambiae</name>
    <name type="common">African malaria mosquito</name>
    <dbReference type="NCBI Taxonomy" id="7165"/>
    <lineage>
        <taxon>Eukaryota</taxon>
        <taxon>Metazoa</taxon>
        <taxon>Ecdysozoa</taxon>
        <taxon>Arthropoda</taxon>
        <taxon>Hexapoda</taxon>
        <taxon>Insecta</taxon>
        <taxon>Pterygota</taxon>
        <taxon>Neoptera</taxon>
        <taxon>Endopterygota</taxon>
        <taxon>Diptera</taxon>
        <taxon>Nematocera</taxon>
        <taxon>Culicoidea</taxon>
        <taxon>Culicidae</taxon>
        <taxon>Anophelinae</taxon>
        <taxon>Anopheles</taxon>
    </lineage>
</organism>
<reference evidence="2" key="3">
    <citation type="journal article" date="2004" name="Trends Parasitol.">
        <title>The Anopheles gambiae genome: an update.</title>
        <authorList>
            <person name="Mongin E."/>
            <person name="Louis C."/>
            <person name="Holt R.A."/>
            <person name="Birney E."/>
            <person name="Collins F.H."/>
        </authorList>
    </citation>
    <scope>NUCLEOTIDE SEQUENCE</scope>
    <source>
        <strain evidence="2">PEST</strain>
    </source>
</reference>
<reference evidence="2" key="4">
    <citation type="journal article" date="2007" name="Genome Biol.">
        <title>Update of the Anopheles gambiae PEST genome assembly.</title>
        <authorList>
            <person name="Sharakhova M.V."/>
            <person name="Hammond M.P."/>
            <person name="Lobo N.F."/>
            <person name="Krzywinski J."/>
            <person name="Unger M.F."/>
            <person name="Hillenmeyer M.E."/>
            <person name="Bruggner R.V."/>
            <person name="Birney E."/>
            <person name="Collins F.H."/>
        </authorList>
    </citation>
    <scope>NUCLEOTIDE SEQUENCE</scope>
    <source>
        <strain evidence="2">PEST</strain>
    </source>
</reference>
<reference evidence="2" key="2">
    <citation type="submission" date="2002-03" db="EMBL/GenBank/DDBJ databases">
        <authorList>
            <consortium name="The Anopheles Genome Sequencing Consortium"/>
        </authorList>
    </citation>
    <scope>NUCLEOTIDE SEQUENCE</scope>
    <source>
        <strain evidence="2">PEST</strain>
    </source>
</reference>